<evidence type="ECO:0000313" key="2">
    <source>
        <dbReference type="Proteomes" id="UP000277580"/>
    </source>
</evidence>
<organism evidence="1 2">
    <name type="scientific">Morchella conica CCBAS932</name>
    <dbReference type="NCBI Taxonomy" id="1392247"/>
    <lineage>
        <taxon>Eukaryota</taxon>
        <taxon>Fungi</taxon>
        <taxon>Dikarya</taxon>
        <taxon>Ascomycota</taxon>
        <taxon>Pezizomycotina</taxon>
        <taxon>Pezizomycetes</taxon>
        <taxon>Pezizales</taxon>
        <taxon>Morchellaceae</taxon>
        <taxon>Morchella</taxon>
    </lineage>
</organism>
<protein>
    <submittedName>
        <fullName evidence="1">Uncharacterized protein</fullName>
    </submittedName>
</protein>
<reference evidence="1 2" key="1">
    <citation type="journal article" date="2018" name="Nat. Ecol. Evol.">
        <title>Pezizomycetes genomes reveal the molecular basis of ectomycorrhizal truffle lifestyle.</title>
        <authorList>
            <person name="Murat C."/>
            <person name="Payen T."/>
            <person name="Noel B."/>
            <person name="Kuo A."/>
            <person name="Morin E."/>
            <person name="Chen J."/>
            <person name="Kohler A."/>
            <person name="Krizsan K."/>
            <person name="Balestrini R."/>
            <person name="Da Silva C."/>
            <person name="Montanini B."/>
            <person name="Hainaut M."/>
            <person name="Levati E."/>
            <person name="Barry K.W."/>
            <person name="Belfiori B."/>
            <person name="Cichocki N."/>
            <person name="Clum A."/>
            <person name="Dockter R.B."/>
            <person name="Fauchery L."/>
            <person name="Guy J."/>
            <person name="Iotti M."/>
            <person name="Le Tacon F."/>
            <person name="Lindquist E.A."/>
            <person name="Lipzen A."/>
            <person name="Malagnac F."/>
            <person name="Mello A."/>
            <person name="Molinier V."/>
            <person name="Miyauchi S."/>
            <person name="Poulain J."/>
            <person name="Riccioni C."/>
            <person name="Rubini A."/>
            <person name="Sitrit Y."/>
            <person name="Splivallo R."/>
            <person name="Traeger S."/>
            <person name="Wang M."/>
            <person name="Zifcakova L."/>
            <person name="Wipf D."/>
            <person name="Zambonelli A."/>
            <person name="Paolocci F."/>
            <person name="Nowrousian M."/>
            <person name="Ottonello S."/>
            <person name="Baldrian P."/>
            <person name="Spatafora J.W."/>
            <person name="Henrissat B."/>
            <person name="Nagy L.G."/>
            <person name="Aury J.M."/>
            <person name="Wincker P."/>
            <person name="Grigoriev I.V."/>
            <person name="Bonfante P."/>
            <person name="Martin F.M."/>
        </authorList>
    </citation>
    <scope>NUCLEOTIDE SEQUENCE [LARGE SCALE GENOMIC DNA]</scope>
    <source>
        <strain evidence="1 2">CCBAS932</strain>
    </source>
</reference>
<sequence length="75" mass="8955">MEIALYSNKLTGKIRDQRPNMFTGKHKWRWLKPCMYHQNSKNWLSPARDYHSSDWLNGIDLHRKFPIQVILISGS</sequence>
<gene>
    <name evidence="1" type="ORF">P167DRAFT_415646</name>
</gene>
<keyword evidence="2" id="KW-1185">Reference proteome</keyword>
<accession>A0A3N4KA86</accession>
<evidence type="ECO:0000313" key="1">
    <source>
        <dbReference type="EMBL" id="RPB07373.1"/>
    </source>
</evidence>
<dbReference type="Proteomes" id="UP000277580">
    <property type="component" value="Unassembled WGS sequence"/>
</dbReference>
<proteinExistence type="predicted"/>
<name>A0A3N4KA86_9PEZI</name>
<dbReference type="EMBL" id="ML119185">
    <property type="protein sequence ID" value="RPB07373.1"/>
    <property type="molecule type" value="Genomic_DNA"/>
</dbReference>
<dbReference type="AlphaFoldDB" id="A0A3N4KA86"/>
<dbReference type="InParanoid" id="A0A3N4KA86"/>